<feature type="transmembrane region" description="Helical" evidence="6">
    <location>
        <begin position="6"/>
        <end position="25"/>
    </location>
</feature>
<accession>A0A1T2L266</accession>
<feature type="domain" description="Cytochrome c-type biogenesis protein H Ig-like" evidence="7">
    <location>
        <begin position="315"/>
        <end position="422"/>
    </location>
</feature>
<dbReference type="PANTHER" id="PTHR47870">
    <property type="entry name" value="CYTOCHROME C-TYPE BIOGENESIS PROTEIN CCMH"/>
    <property type="match status" value="1"/>
</dbReference>
<dbReference type="GO" id="GO:0017004">
    <property type="term" value="P:cytochrome complex assembly"/>
    <property type="evidence" value="ECO:0007669"/>
    <property type="project" value="UniProtKB-KW"/>
</dbReference>
<keyword evidence="6" id="KW-1133">Transmembrane helix</keyword>
<dbReference type="GO" id="GO:0005886">
    <property type="term" value="C:plasma membrane"/>
    <property type="evidence" value="ECO:0007669"/>
    <property type="project" value="TreeGrafter"/>
</dbReference>
<dbReference type="Pfam" id="PF23914">
    <property type="entry name" value="TPR_CcmH_CycH"/>
    <property type="match status" value="1"/>
</dbReference>
<keyword evidence="10" id="KW-1185">Reference proteome</keyword>
<organism evidence="9 10">
    <name type="scientific">Solemya pervernicosa gill symbiont</name>
    <dbReference type="NCBI Taxonomy" id="642797"/>
    <lineage>
        <taxon>Bacteria</taxon>
        <taxon>Pseudomonadati</taxon>
        <taxon>Pseudomonadota</taxon>
        <taxon>Gammaproteobacteria</taxon>
        <taxon>sulfur-oxidizing symbionts</taxon>
    </lineage>
</organism>
<sequence>MITFWLLIAGMTIAALLFVVPPLLGRGTADAAQRRELNITIYHERLAELEAAQAAGDLEQETFDAANSELEHELLYDISEKSEDAPVEQAAAGSSRVTAIAVALFTPILAIAFYLQLGSHRLIPFLNAPETQQAQASGNNGEAIGNLDDMIVRLEKRMEATPDDMQGWVMLGRSYMELERYDDAVKAYARAVSINGEIGAVLVDYAEALGVANGGDLRGKPTEILNKAVKLDPEVEKGLWLAGVAGYQDGNFAVAVEHWRKLTTMIEPGTEMGNMIAESLSKAEAELNPEQHSQMAAAHPAPAAATPAATEGATVSVSVTLDSTLQALAAPGDTLFVYARAAQGPRMPLAIVRKQASDLPITVTLSDAQAMMAEMKLSSFPQVVIGARLSKSGQAIAQSGDLEGVSDPLDPNGTDSIAISIDQIRP</sequence>
<evidence type="ECO:0000259" key="7">
    <source>
        <dbReference type="Pfam" id="PF23892"/>
    </source>
</evidence>
<dbReference type="SUPFAM" id="SSF48452">
    <property type="entry name" value="TPR-like"/>
    <property type="match status" value="1"/>
</dbReference>
<dbReference type="RefSeq" id="WP_078484553.1">
    <property type="nucleotide sequence ID" value="NZ_MPRL01000063.1"/>
</dbReference>
<gene>
    <name evidence="9" type="ORF">BOW53_13175</name>
</gene>
<evidence type="ECO:0000256" key="2">
    <source>
        <dbReference type="ARBA" id="ARBA00022737"/>
    </source>
</evidence>
<dbReference type="InterPro" id="IPR056412">
    <property type="entry name" value="Ig_CycH"/>
</dbReference>
<feature type="transmembrane region" description="Helical" evidence="6">
    <location>
        <begin position="97"/>
        <end position="117"/>
    </location>
</feature>
<dbReference type="SMART" id="SM00028">
    <property type="entry name" value="TPR"/>
    <property type="match status" value="1"/>
</dbReference>
<protein>
    <submittedName>
        <fullName evidence="9">C-type cytochrome biogenesis protein CcmI</fullName>
    </submittedName>
</protein>
<dbReference type="InterPro" id="IPR056413">
    <property type="entry name" value="TPR_CcmH_CycH"/>
</dbReference>
<keyword evidence="6" id="KW-0472">Membrane</keyword>
<dbReference type="Proteomes" id="UP000191110">
    <property type="component" value="Unassembled WGS sequence"/>
</dbReference>
<keyword evidence="2" id="KW-0677">Repeat</keyword>
<evidence type="ECO:0000256" key="3">
    <source>
        <dbReference type="ARBA" id="ARBA00022748"/>
    </source>
</evidence>
<dbReference type="InterPro" id="IPR017560">
    <property type="entry name" value="Cyt_c_biogenesis_CcmI"/>
</dbReference>
<evidence type="ECO:0000256" key="4">
    <source>
        <dbReference type="ARBA" id="ARBA00022803"/>
    </source>
</evidence>
<dbReference type="OrthoDB" id="9776053at2"/>
<dbReference type="PROSITE" id="PS50005">
    <property type="entry name" value="TPR"/>
    <property type="match status" value="1"/>
</dbReference>
<dbReference type="AlphaFoldDB" id="A0A1T2L266"/>
<dbReference type="PANTHER" id="PTHR47870:SF4">
    <property type="entry name" value="CYTOCHROME C-TYPE BIOGENESIS PROTEIN CYCH"/>
    <property type="match status" value="1"/>
</dbReference>
<dbReference type="InterPro" id="IPR019734">
    <property type="entry name" value="TPR_rpt"/>
</dbReference>
<dbReference type="GO" id="GO:0030313">
    <property type="term" value="C:cell envelope"/>
    <property type="evidence" value="ECO:0007669"/>
    <property type="project" value="UniProtKB-SubCell"/>
</dbReference>
<keyword evidence="3" id="KW-0201">Cytochrome c-type biogenesis</keyword>
<dbReference type="Gene3D" id="1.25.40.10">
    <property type="entry name" value="Tetratricopeptide repeat domain"/>
    <property type="match status" value="1"/>
</dbReference>
<comment type="caution">
    <text evidence="9">The sequence shown here is derived from an EMBL/GenBank/DDBJ whole genome shotgun (WGS) entry which is preliminary data.</text>
</comment>
<evidence type="ECO:0000256" key="5">
    <source>
        <dbReference type="PROSITE-ProRule" id="PRU00339"/>
    </source>
</evidence>
<evidence type="ECO:0000313" key="9">
    <source>
        <dbReference type="EMBL" id="OOZ39036.1"/>
    </source>
</evidence>
<comment type="subcellular location">
    <subcellularLocation>
        <location evidence="1">Cell envelope</location>
    </subcellularLocation>
</comment>
<keyword evidence="4 5" id="KW-0802">TPR repeat</keyword>
<dbReference type="InterPro" id="IPR011990">
    <property type="entry name" value="TPR-like_helical_dom_sf"/>
</dbReference>
<keyword evidence="6" id="KW-0812">Transmembrane</keyword>
<reference evidence="9 10" key="1">
    <citation type="submission" date="2016-11" db="EMBL/GenBank/DDBJ databases">
        <title>Mixed transmission modes and dynamic genome evolution in an obligate animal-bacterial symbiosis.</title>
        <authorList>
            <person name="Russell S.L."/>
            <person name="Corbett-Detig R.B."/>
            <person name="Cavanaugh C.M."/>
        </authorList>
    </citation>
    <scope>NUCLEOTIDE SEQUENCE [LARGE SCALE GENOMIC DNA]</scope>
    <source>
        <strain evidence="9">Sveles-Q1</strain>
    </source>
</reference>
<name>A0A1T2L266_9GAMM</name>
<evidence type="ECO:0000259" key="8">
    <source>
        <dbReference type="Pfam" id="PF23914"/>
    </source>
</evidence>
<feature type="repeat" description="TPR" evidence="5">
    <location>
        <begin position="165"/>
        <end position="198"/>
    </location>
</feature>
<evidence type="ECO:0000313" key="10">
    <source>
        <dbReference type="Proteomes" id="UP000191110"/>
    </source>
</evidence>
<dbReference type="InterPro" id="IPR051263">
    <property type="entry name" value="C-type_cytochrome_biogenesis"/>
</dbReference>
<proteinExistence type="predicted"/>
<dbReference type="Pfam" id="PF23892">
    <property type="entry name" value="Ig_CycH"/>
    <property type="match status" value="1"/>
</dbReference>
<dbReference type="NCBIfam" id="TIGR03142">
    <property type="entry name" value="cytochro_ccmI"/>
    <property type="match status" value="1"/>
</dbReference>
<evidence type="ECO:0000256" key="1">
    <source>
        <dbReference type="ARBA" id="ARBA00004196"/>
    </source>
</evidence>
<feature type="domain" description="Cytochrome c-type biogenesis protein H TPR" evidence="8">
    <location>
        <begin position="146"/>
        <end position="269"/>
    </location>
</feature>
<evidence type="ECO:0000256" key="6">
    <source>
        <dbReference type="SAM" id="Phobius"/>
    </source>
</evidence>
<dbReference type="EMBL" id="MPRL01000063">
    <property type="protein sequence ID" value="OOZ39036.1"/>
    <property type="molecule type" value="Genomic_DNA"/>
</dbReference>